<reference evidence="2 3" key="1">
    <citation type="submission" date="2015-01" db="EMBL/GenBank/DDBJ databases">
        <title>Genome of allotetraploid Gossypium barbadense reveals genomic plasticity and fiber elongation in cotton evolution.</title>
        <authorList>
            <person name="Chen X."/>
            <person name="Liu X."/>
            <person name="Zhao B."/>
            <person name="Zheng H."/>
            <person name="Hu Y."/>
            <person name="Lu G."/>
            <person name="Yang C."/>
            <person name="Chen J."/>
            <person name="Shan C."/>
            <person name="Zhang L."/>
            <person name="Zhou Y."/>
            <person name="Wang L."/>
            <person name="Guo W."/>
            <person name="Bai Y."/>
            <person name="Ruan J."/>
            <person name="Shangguan X."/>
            <person name="Mao Y."/>
            <person name="Jiang J."/>
            <person name="Zhu Y."/>
            <person name="Lei J."/>
            <person name="Kang H."/>
            <person name="Chen S."/>
            <person name="He X."/>
            <person name="Wang R."/>
            <person name="Wang Y."/>
            <person name="Chen J."/>
            <person name="Wang L."/>
            <person name="Yu S."/>
            <person name="Wang B."/>
            <person name="Wei J."/>
            <person name="Song S."/>
            <person name="Lu X."/>
            <person name="Gao Z."/>
            <person name="Gu W."/>
            <person name="Deng X."/>
            <person name="Ma D."/>
            <person name="Wang S."/>
            <person name="Liang W."/>
            <person name="Fang L."/>
            <person name="Cai C."/>
            <person name="Zhu X."/>
            <person name="Zhou B."/>
            <person name="Zhang Y."/>
            <person name="Chen Z."/>
            <person name="Xu S."/>
            <person name="Zhu R."/>
            <person name="Wang S."/>
            <person name="Zhang T."/>
            <person name="Zhao G."/>
        </authorList>
    </citation>
    <scope>NUCLEOTIDE SEQUENCE [LARGE SCALE GENOMIC DNA]</scope>
    <source>
        <strain evidence="3">cv. Xinhai21</strain>
        <tissue evidence="2">Leaf</tissue>
    </source>
</reference>
<accession>A0A2P5WUQ8</accession>
<evidence type="ECO:0000313" key="2">
    <source>
        <dbReference type="EMBL" id="PPR94834.1"/>
    </source>
</evidence>
<feature type="compositionally biased region" description="Polar residues" evidence="1">
    <location>
        <begin position="50"/>
        <end position="61"/>
    </location>
</feature>
<protein>
    <submittedName>
        <fullName evidence="2">Uncharacterized protein</fullName>
    </submittedName>
</protein>
<dbReference type="EMBL" id="KZ666429">
    <property type="protein sequence ID" value="PPR94834.1"/>
    <property type="molecule type" value="Genomic_DNA"/>
</dbReference>
<proteinExistence type="predicted"/>
<evidence type="ECO:0000313" key="3">
    <source>
        <dbReference type="Proteomes" id="UP000239757"/>
    </source>
</evidence>
<feature type="region of interest" description="Disordered" evidence="1">
    <location>
        <begin position="36"/>
        <end position="61"/>
    </location>
</feature>
<dbReference type="AlphaFoldDB" id="A0A2P5WUQ8"/>
<organism evidence="2 3">
    <name type="scientific">Gossypium barbadense</name>
    <name type="common">Sea Island cotton</name>
    <name type="synonym">Hibiscus barbadensis</name>
    <dbReference type="NCBI Taxonomy" id="3634"/>
    <lineage>
        <taxon>Eukaryota</taxon>
        <taxon>Viridiplantae</taxon>
        <taxon>Streptophyta</taxon>
        <taxon>Embryophyta</taxon>
        <taxon>Tracheophyta</taxon>
        <taxon>Spermatophyta</taxon>
        <taxon>Magnoliopsida</taxon>
        <taxon>eudicotyledons</taxon>
        <taxon>Gunneridae</taxon>
        <taxon>Pentapetalae</taxon>
        <taxon>rosids</taxon>
        <taxon>malvids</taxon>
        <taxon>Malvales</taxon>
        <taxon>Malvaceae</taxon>
        <taxon>Malvoideae</taxon>
        <taxon>Gossypium</taxon>
    </lineage>
</organism>
<gene>
    <name evidence="2" type="ORF">GOBAR_AA25830</name>
</gene>
<evidence type="ECO:0000256" key="1">
    <source>
        <dbReference type="SAM" id="MobiDB-lite"/>
    </source>
</evidence>
<name>A0A2P5WUQ8_GOSBA</name>
<sequence>MVQPTLKKMSLKEANESFSSNSSDLFMKIEDYKSRNSMNGEHTNQEHPTNRNYAKNEPYTSPNKLKIGNKVLLDATDPYIVTAIPNEEIFLTVFSIFPFSTVEVSHPKFDTFKVNNTRLKPYCDEIDSVSIKTCPRTQACLRPCKNRTKDFPNTGYD</sequence>
<dbReference type="Proteomes" id="UP000239757">
    <property type="component" value="Unassembled WGS sequence"/>
</dbReference>